<evidence type="ECO:0000313" key="9">
    <source>
        <dbReference type="Proteomes" id="UP000247117"/>
    </source>
</evidence>
<evidence type="ECO:0000256" key="6">
    <source>
        <dbReference type="RuleBase" id="RU003567"/>
    </source>
</evidence>
<comment type="similarity">
    <text evidence="1 6">Belongs to the peptidase S14 family.</text>
</comment>
<comment type="caution">
    <text evidence="7">The sequence shown here is derived from an EMBL/GenBank/DDBJ whole genome shotgun (WGS) entry which is preliminary data.</text>
</comment>
<dbReference type="SUPFAM" id="SSF52096">
    <property type="entry name" value="ClpP/crotonase"/>
    <property type="match status" value="1"/>
</dbReference>
<keyword evidence="2" id="KW-0963">Cytoplasm</keyword>
<dbReference type="PANTHER" id="PTHR10381">
    <property type="entry name" value="ATP-DEPENDENT CLP PROTEASE PROTEOLYTIC SUBUNIT"/>
    <property type="match status" value="1"/>
</dbReference>
<reference evidence="7 10" key="2">
    <citation type="submission" date="2020-02" db="EMBL/GenBank/DDBJ databases">
        <title>Genomic Insights into the Phylogeny and Genetic Plasticity of the Human and Animal Enteric Pathogen Clostridium perfringens.</title>
        <authorList>
            <person name="Feng Y."/>
            <person name="Hu Y."/>
        </authorList>
    </citation>
    <scope>NUCLEOTIDE SEQUENCE [LARGE SCALE GENOMIC DNA]</scope>
    <source>
        <strain evidence="7 10">CP-40</strain>
    </source>
</reference>
<evidence type="ECO:0000313" key="10">
    <source>
        <dbReference type="Proteomes" id="UP000481454"/>
    </source>
</evidence>
<keyword evidence="3 7" id="KW-0645">Protease</keyword>
<dbReference type="Gene3D" id="3.90.226.10">
    <property type="entry name" value="2-enoyl-CoA Hydratase, Chain A, domain 1"/>
    <property type="match status" value="1"/>
</dbReference>
<dbReference type="RefSeq" id="WP_003459646.1">
    <property type="nucleotide sequence ID" value="NZ_CATNWJ010000001.1"/>
</dbReference>
<dbReference type="GO" id="GO:0009368">
    <property type="term" value="C:endopeptidase Clp complex"/>
    <property type="evidence" value="ECO:0007669"/>
    <property type="project" value="TreeGrafter"/>
</dbReference>
<evidence type="ECO:0000313" key="7">
    <source>
        <dbReference type="EMBL" id="NGU29499.1"/>
    </source>
</evidence>
<name>A0AAP8XF94_CLOPF</name>
<dbReference type="PANTHER" id="PTHR10381:SF70">
    <property type="entry name" value="ATP-DEPENDENT CLP PROTEASE PROTEOLYTIC SUBUNIT"/>
    <property type="match status" value="1"/>
</dbReference>
<evidence type="ECO:0000313" key="8">
    <source>
        <dbReference type="EMBL" id="PWX42121.1"/>
    </source>
</evidence>
<evidence type="ECO:0000256" key="1">
    <source>
        <dbReference type="ARBA" id="ARBA00007039"/>
    </source>
</evidence>
<sequence>MGKKFWEIKAKANNPSEADIYLYIEIASWGGGYCAHSAQSFTEELESLGDISTLNVYINSPGGDVFEGYAIFNVLRRKADNCQINVYIDGMAASIASVIAMAGTHISMPSNAVMMIHRASIGIYGNSDVLAKGIKFLEKIDNNMKQTYINRSNGKLDDSTLDFLFSNGDTWLTAQECLEYGLCDEVTEEIKISAKYDSKALGNYKNIPKAFLNTQNNERRMNDEKNQKIDSDVKALIDRVNNKINNWNMEENNYE</sequence>
<dbReference type="GO" id="GO:0004252">
    <property type="term" value="F:serine-type endopeptidase activity"/>
    <property type="evidence" value="ECO:0007669"/>
    <property type="project" value="InterPro"/>
</dbReference>
<organism evidence="7 10">
    <name type="scientific">Clostridium perfringens</name>
    <dbReference type="NCBI Taxonomy" id="1502"/>
    <lineage>
        <taxon>Bacteria</taxon>
        <taxon>Bacillati</taxon>
        <taxon>Bacillota</taxon>
        <taxon>Clostridia</taxon>
        <taxon>Eubacteriales</taxon>
        <taxon>Clostridiaceae</taxon>
        <taxon>Clostridium</taxon>
    </lineage>
</organism>
<dbReference type="EMBL" id="PJTB01000001">
    <property type="protein sequence ID" value="PWX42121.1"/>
    <property type="molecule type" value="Genomic_DNA"/>
</dbReference>
<dbReference type="GO" id="GO:0006515">
    <property type="term" value="P:protein quality control for misfolded or incompletely synthesized proteins"/>
    <property type="evidence" value="ECO:0007669"/>
    <property type="project" value="TreeGrafter"/>
</dbReference>
<protein>
    <recommendedName>
        <fullName evidence="6">ATP-dependent Clp protease proteolytic subunit</fullName>
    </recommendedName>
</protein>
<dbReference type="Proteomes" id="UP000247117">
    <property type="component" value="Unassembled WGS sequence"/>
</dbReference>
<proteinExistence type="inferred from homology"/>
<dbReference type="PRINTS" id="PR00127">
    <property type="entry name" value="CLPPROTEASEP"/>
</dbReference>
<keyword evidence="5" id="KW-0720">Serine protease</keyword>
<dbReference type="EMBL" id="JAALLZ010000001">
    <property type="protein sequence ID" value="NGU29499.1"/>
    <property type="molecule type" value="Genomic_DNA"/>
</dbReference>
<evidence type="ECO:0000256" key="3">
    <source>
        <dbReference type="ARBA" id="ARBA00022670"/>
    </source>
</evidence>
<evidence type="ECO:0000256" key="2">
    <source>
        <dbReference type="ARBA" id="ARBA00022490"/>
    </source>
</evidence>
<dbReference type="CDD" id="cd07016">
    <property type="entry name" value="S14_ClpP_1"/>
    <property type="match status" value="1"/>
</dbReference>
<evidence type="ECO:0000256" key="5">
    <source>
        <dbReference type="ARBA" id="ARBA00022825"/>
    </source>
</evidence>
<dbReference type="NCBIfam" id="NF045542">
    <property type="entry name" value="Clp_rel_HeadMat"/>
    <property type="match status" value="1"/>
</dbReference>
<dbReference type="Pfam" id="PF00574">
    <property type="entry name" value="CLP_protease"/>
    <property type="match status" value="1"/>
</dbReference>
<dbReference type="GO" id="GO:0004176">
    <property type="term" value="F:ATP-dependent peptidase activity"/>
    <property type="evidence" value="ECO:0007669"/>
    <property type="project" value="InterPro"/>
</dbReference>
<dbReference type="InterPro" id="IPR029045">
    <property type="entry name" value="ClpP/crotonase-like_dom_sf"/>
</dbReference>
<dbReference type="Proteomes" id="UP000481454">
    <property type="component" value="Unassembled WGS sequence"/>
</dbReference>
<gene>
    <name evidence="8" type="ORF">CYK91_03045</name>
    <name evidence="7" type="ORF">G6Z34_05130</name>
</gene>
<keyword evidence="4" id="KW-0378">Hydrolase</keyword>
<accession>A0AAP8XF94</accession>
<dbReference type="InterPro" id="IPR001907">
    <property type="entry name" value="ClpP"/>
</dbReference>
<reference evidence="8 9" key="1">
    <citation type="journal article" date="2018" name="BMC Genomics">
        <title>Whole genome analysis reveals the diversity and evolutionary relationships between necrotic enteritis-causing strains of Clostridium perfringens.</title>
        <authorList>
            <person name="Lacey J.A."/>
            <person name="Allnutt T.R."/>
            <person name="Vezina B."/>
            <person name="Van T.T.H."/>
            <person name="Stent T."/>
            <person name="Han X."/>
            <person name="Rood J.I."/>
            <person name="Wade B."/>
            <person name="Keyburn A.L."/>
            <person name="Seeman T."/>
            <person name="Chen H."/>
            <person name="Haring V."/>
            <person name="Johanesen P.A."/>
            <person name="Lyras D."/>
            <person name="Moore R.J."/>
        </authorList>
    </citation>
    <scope>NUCLEOTIDE SEQUENCE [LARGE SCALE GENOMIC DNA]</scope>
    <source>
        <strain evidence="8 9">EUR-NE15</strain>
    </source>
</reference>
<dbReference type="AlphaFoldDB" id="A0AAP8XF94"/>
<dbReference type="InterPro" id="IPR023562">
    <property type="entry name" value="ClpP/TepA"/>
</dbReference>
<dbReference type="GO" id="GO:0051117">
    <property type="term" value="F:ATPase binding"/>
    <property type="evidence" value="ECO:0007669"/>
    <property type="project" value="TreeGrafter"/>
</dbReference>
<evidence type="ECO:0000256" key="4">
    <source>
        <dbReference type="ARBA" id="ARBA00022801"/>
    </source>
</evidence>